<evidence type="ECO:0000313" key="5">
    <source>
        <dbReference type="EMBL" id="SVC55164.1"/>
    </source>
</evidence>
<comment type="cofactor">
    <cofactor evidence="1">
        <name>pyrroloquinoline quinone</name>
        <dbReference type="ChEBI" id="CHEBI:58442"/>
    </cofactor>
</comment>
<dbReference type="EMBL" id="UINC01097453">
    <property type="protein sequence ID" value="SVC55164.1"/>
    <property type="molecule type" value="Genomic_DNA"/>
</dbReference>
<keyword evidence="3" id="KW-0560">Oxidoreductase</keyword>
<dbReference type="AlphaFoldDB" id="A0A382N1T7"/>
<accession>A0A382N1T7</accession>
<evidence type="ECO:0000259" key="4">
    <source>
        <dbReference type="Pfam" id="PF01011"/>
    </source>
</evidence>
<comment type="similarity">
    <text evidence="2">Belongs to the bacterial PQQ dehydrogenase family.</text>
</comment>
<dbReference type="PANTHER" id="PTHR32303:SF20">
    <property type="entry name" value="QUINOPROTEIN ETHANOL DEHYDROGENASE"/>
    <property type="match status" value="1"/>
</dbReference>
<protein>
    <recommendedName>
        <fullName evidence="4">Pyrrolo-quinoline quinone repeat domain-containing protein</fullName>
    </recommendedName>
</protein>
<gene>
    <name evidence="5" type="ORF">METZ01_LOCUS308018</name>
</gene>
<dbReference type="Pfam" id="PF01011">
    <property type="entry name" value="PQQ"/>
    <property type="match status" value="1"/>
</dbReference>
<dbReference type="SMART" id="SM00564">
    <property type="entry name" value="PQQ"/>
    <property type="match status" value="2"/>
</dbReference>
<evidence type="ECO:0000256" key="3">
    <source>
        <dbReference type="ARBA" id="ARBA00023002"/>
    </source>
</evidence>
<name>A0A382N1T7_9ZZZZ</name>
<dbReference type="InterPro" id="IPR002372">
    <property type="entry name" value="PQQ_rpt_dom"/>
</dbReference>
<dbReference type="Gene3D" id="2.140.10.10">
    <property type="entry name" value="Quinoprotein alcohol dehydrogenase-like superfamily"/>
    <property type="match status" value="1"/>
</dbReference>
<proteinExistence type="inferred from homology"/>
<reference evidence="5" key="1">
    <citation type="submission" date="2018-05" db="EMBL/GenBank/DDBJ databases">
        <authorList>
            <person name="Lanie J.A."/>
            <person name="Ng W.-L."/>
            <person name="Kazmierczak K.M."/>
            <person name="Andrzejewski T.M."/>
            <person name="Davidsen T.M."/>
            <person name="Wayne K.J."/>
            <person name="Tettelin H."/>
            <person name="Glass J.I."/>
            <person name="Rusch D."/>
            <person name="Podicherti R."/>
            <person name="Tsui H.-C.T."/>
            <person name="Winkler M.E."/>
        </authorList>
    </citation>
    <scope>NUCLEOTIDE SEQUENCE</scope>
</reference>
<evidence type="ECO:0000256" key="1">
    <source>
        <dbReference type="ARBA" id="ARBA00001931"/>
    </source>
</evidence>
<dbReference type="InterPro" id="IPR011047">
    <property type="entry name" value="Quinoprotein_ADH-like_sf"/>
</dbReference>
<feature type="domain" description="Pyrrolo-quinoline quinone repeat" evidence="4">
    <location>
        <begin position="1"/>
        <end position="146"/>
    </location>
</feature>
<evidence type="ECO:0000256" key="2">
    <source>
        <dbReference type="ARBA" id="ARBA00008156"/>
    </source>
</evidence>
<dbReference type="SUPFAM" id="SSF50998">
    <property type="entry name" value="Quinoprotein alcohol dehydrogenase-like"/>
    <property type="match status" value="1"/>
</dbReference>
<dbReference type="GO" id="GO:0016491">
    <property type="term" value="F:oxidoreductase activity"/>
    <property type="evidence" value="ECO:0007669"/>
    <property type="project" value="UniProtKB-KW"/>
</dbReference>
<dbReference type="InterPro" id="IPR018391">
    <property type="entry name" value="PQQ_b-propeller_rpt"/>
</dbReference>
<feature type="non-terminal residue" evidence="5">
    <location>
        <position position="148"/>
    </location>
</feature>
<dbReference type="PANTHER" id="PTHR32303">
    <property type="entry name" value="QUINOPROTEIN ALCOHOL DEHYDROGENASE (CYTOCHROME C)"/>
    <property type="match status" value="1"/>
</dbReference>
<sequence>MYRGNREGWGFSPLAEINTGNVKDLAPAWAFSTDVTEGHQSPPMVNDGIMFITTPQNQTIALDAETGDLIWRHQSEISEELFQLHPTNRGAALYGDNVYVTTTDCFVVALNAKTGEEVWKTAIDDWKNGYYLTMAPLIAEGKVMVGTS</sequence>
<organism evidence="5">
    <name type="scientific">marine metagenome</name>
    <dbReference type="NCBI Taxonomy" id="408172"/>
    <lineage>
        <taxon>unclassified sequences</taxon>
        <taxon>metagenomes</taxon>
        <taxon>ecological metagenomes</taxon>
    </lineage>
</organism>